<keyword evidence="1" id="KW-1133">Transmembrane helix</keyword>
<dbReference type="AlphaFoldDB" id="A0A2P5CR38"/>
<dbReference type="EMBL" id="JXTB01000104">
    <property type="protein sequence ID" value="PON63505.1"/>
    <property type="molecule type" value="Genomic_DNA"/>
</dbReference>
<name>A0A2P5CR38_PARAD</name>
<proteinExistence type="predicted"/>
<feature type="transmembrane region" description="Helical" evidence="1">
    <location>
        <begin position="83"/>
        <end position="104"/>
    </location>
</feature>
<sequence length="122" mass="13526">MAMVPSLSAMIFGRESLEEEAKKKKSGKFGYIQGTAVPLLEHRGAVSETDWHRGTVVLLPCNEYASNKHCGACFMAPLHPRPIILVFLCSFLTSFDALAVIGLYRTNPKRDLEDFSASKVQH</sequence>
<reference evidence="3" key="1">
    <citation type="submission" date="2016-06" db="EMBL/GenBank/DDBJ databases">
        <title>Parallel loss of symbiosis genes in relatives of nitrogen-fixing non-legume Parasponia.</title>
        <authorList>
            <person name="Van Velzen R."/>
            <person name="Holmer R."/>
            <person name="Bu F."/>
            <person name="Rutten L."/>
            <person name="Van Zeijl A."/>
            <person name="Liu W."/>
            <person name="Santuari L."/>
            <person name="Cao Q."/>
            <person name="Sharma T."/>
            <person name="Shen D."/>
            <person name="Roswanjaya Y."/>
            <person name="Wardhani T."/>
            <person name="Kalhor M.S."/>
            <person name="Jansen J."/>
            <person name="Van den Hoogen J."/>
            <person name="Gungor B."/>
            <person name="Hartog M."/>
            <person name="Hontelez J."/>
            <person name="Verver J."/>
            <person name="Yang W.-C."/>
            <person name="Schijlen E."/>
            <person name="Repin R."/>
            <person name="Schilthuizen M."/>
            <person name="Schranz E."/>
            <person name="Heidstra R."/>
            <person name="Miyata K."/>
            <person name="Fedorova E."/>
            <person name="Kohlen W."/>
            <person name="Bisseling T."/>
            <person name="Smit S."/>
            <person name="Geurts R."/>
        </authorList>
    </citation>
    <scope>NUCLEOTIDE SEQUENCE [LARGE SCALE GENOMIC DNA]</scope>
    <source>
        <strain evidence="3">cv. WU1-14</strain>
    </source>
</reference>
<organism evidence="2 3">
    <name type="scientific">Parasponia andersonii</name>
    <name type="common">Sponia andersonii</name>
    <dbReference type="NCBI Taxonomy" id="3476"/>
    <lineage>
        <taxon>Eukaryota</taxon>
        <taxon>Viridiplantae</taxon>
        <taxon>Streptophyta</taxon>
        <taxon>Embryophyta</taxon>
        <taxon>Tracheophyta</taxon>
        <taxon>Spermatophyta</taxon>
        <taxon>Magnoliopsida</taxon>
        <taxon>eudicotyledons</taxon>
        <taxon>Gunneridae</taxon>
        <taxon>Pentapetalae</taxon>
        <taxon>rosids</taxon>
        <taxon>fabids</taxon>
        <taxon>Rosales</taxon>
        <taxon>Cannabaceae</taxon>
        <taxon>Parasponia</taxon>
    </lineage>
</organism>
<protein>
    <submittedName>
        <fullName evidence="2">Uncharacterized protein</fullName>
    </submittedName>
</protein>
<keyword evidence="3" id="KW-1185">Reference proteome</keyword>
<comment type="caution">
    <text evidence="2">The sequence shown here is derived from an EMBL/GenBank/DDBJ whole genome shotgun (WGS) entry which is preliminary data.</text>
</comment>
<evidence type="ECO:0000313" key="2">
    <source>
        <dbReference type="EMBL" id="PON63505.1"/>
    </source>
</evidence>
<keyword evidence="1" id="KW-0472">Membrane</keyword>
<keyword evidence="1" id="KW-0812">Transmembrane</keyword>
<gene>
    <name evidence="2" type="ORF">PanWU01x14_131690</name>
</gene>
<dbReference type="Proteomes" id="UP000237105">
    <property type="component" value="Unassembled WGS sequence"/>
</dbReference>
<accession>A0A2P5CR38</accession>
<evidence type="ECO:0000313" key="3">
    <source>
        <dbReference type="Proteomes" id="UP000237105"/>
    </source>
</evidence>
<dbReference type="OrthoDB" id="10538962at2759"/>
<evidence type="ECO:0000256" key="1">
    <source>
        <dbReference type="SAM" id="Phobius"/>
    </source>
</evidence>